<name>A0A0B2UWR4_TOXCA</name>
<organism evidence="1 2">
    <name type="scientific">Toxocara canis</name>
    <name type="common">Canine roundworm</name>
    <dbReference type="NCBI Taxonomy" id="6265"/>
    <lineage>
        <taxon>Eukaryota</taxon>
        <taxon>Metazoa</taxon>
        <taxon>Ecdysozoa</taxon>
        <taxon>Nematoda</taxon>
        <taxon>Chromadorea</taxon>
        <taxon>Rhabditida</taxon>
        <taxon>Spirurina</taxon>
        <taxon>Ascaridomorpha</taxon>
        <taxon>Ascaridoidea</taxon>
        <taxon>Toxocaridae</taxon>
        <taxon>Toxocara</taxon>
    </lineage>
</organism>
<dbReference type="AlphaFoldDB" id="A0A0B2UWR4"/>
<dbReference type="EMBL" id="JPKZ01002684">
    <property type="protein sequence ID" value="KHN75521.1"/>
    <property type="molecule type" value="Genomic_DNA"/>
</dbReference>
<gene>
    <name evidence="1" type="ORF">Tcan_17868</name>
</gene>
<comment type="caution">
    <text evidence="1">The sequence shown here is derived from an EMBL/GenBank/DDBJ whole genome shotgun (WGS) entry which is preliminary data.</text>
</comment>
<accession>A0A0B2UWR4</accession>
<evidence type="ECO:0000313" key="1">
    <source>
        <dbReference type="EMBL" id="KHN75521.1"/>
    </source>
</evidence>
<dbReference type="Proteomes" id="UP000031036">
    <property type="component" value="Unassembled WGS sequence"/>
</dbReference>
<keyword evidence="2" id="KW-1185">Reference proteome</keyword>
<sequence>MKVFDYINAILLEEKHTPGGTPSDRNLLGTFLTGKMTRRLDMYAKEIAMAAQPDYKPQIIRES</sequence>
<dbReference type="OrthoDB" id="412018at2759"/>
<reference evidence="1 2" key="1">
    <citation type="submission" date="2014-11" db="EMBL/GenBank/DDBJ databases">
        <title>Genetic blueprint of the zoonotic pathogen Toxocara canis.</title>
        <authorList>
            <person name="Zhu X.-Q."/>
            <person name="Korhonen P.K."/>
            <person name="Cai H."/>
            <person name="Young N.D."/>
            <person name="Nejsum P."/>
            <person name="von Samson-Himmelstjerna G."/>
            <person name="Boag P.R."/>
            <person name="Tan P."/>
            <person name="Li Q."/>
            <person name="Min J."/>
            <person name="Yang Y."/>
            <person name="Wang X."/>
            <person name="Fang X."/>
            <person name="Hall R.S."/>
            <person name="Hofmann A."/>
            <person name="Sternberg P.W."/>
            <person name="Jex A.R."/>
            <person name="Gasser R.B."/>
        </authorList>
    </citation>
    <scope>NUCLEOTIDE SEQUENCE [LARGE SCALE GENOMIC DNA]</scope>
    <source>
        <strain evidence="1">PN_DK_2014</strain>
    </source>
</reference>
<evidence type="ECO:0000313" key="2">
    <source>
        <dbReference type="Proteomes" id="UP000031036"/>
    </source>
</evidence>
<proteinExistence type="predicted"/>
<protein>
    <submittedName>
        <fullName evidence="1">Uncharacterized protein</fullName>
    </submittedName>
</protein>